<dbReference type="Proteomes" id="UP000248882">
    <property type="component" value="Unassembled WGS sequence"/>
</dbReference>
<organism evidence="1 2">
    <name type="scientific">Algoriphagus chordae</name>
    <dbReference type="NCBI Taxonomy" id="237019"/>
    <lineage>
        <taxon>Bacteria</taxon>
        <taxon>Pseudomonadati</taxon>
        <taxon>Bacteroidota</taxon>
        <taxon>Cytophagia</taxon>
        <taxon>Cytophagales</taxon>
        <taxon>Cyclobacteriaceae</taxon>
        <taxon>Algoriphagus</taxon>
    </lineage>
</organism>
<reference evidence="1 2" key="1">
    <citation type="submission" date="2018-06" db="EMBL/GenBank/DDBJ databases">
        <title>Genomic Encyclopedia of Archaeal and Bacterial Type Strains, Phase II (KMG-II): from individual species to whole genera.</title>
        <authorList>
            <person name="Goeker M."/>
        </authorList>
    </citation>
    <scope>NUCLEOTIDE SEQUENCE [LARGE SCALE GENOMIC DNA]</scope>
    <source>
        <strain evidence="1 2">DSM 19830</strain>
    </source>
</reference>
<evidence type="ECO:0000313" key="1">
    <source>
        <dbReference type="EMBL" id="PZX55533.1"/>
    </source>
</evidence>
<keyword evidence="2" id="KW-1185">Reference proteome</keyword>
<name>A0A2W7R3Y0_9BACT</name>
<gene>
    <name evidence="1" type="ORF">LV85_00757</name>
</gene>
<accession>A0A2W7R3Y0</accession>
<dbReference type="EMBL" id="QKZT01000003">
    <property type="protein sequence ID" value="PZX55533.1"/>
    <property type="molecule type" value="Genomic_DNA"/>
</dbReference>
<evidence type="ECO:0000313" key="2">
    <source>
        <dbReference type="Proteomes" id="UP000248882"/>
    </source>
</evidence>
<proteinExistence type="predicted"/>
<sequence length="194" mass="22556">MTFFSKLFSKTAPTMVEQTTSTDQMMATVPQVDRSIFLEERDPSFLISSQETPIKKAPKGILEDLKSEDYYGMGKRDGYDDHELTLMEMHVDIIASRFKEVFHKALEDIEERIAMMGMYLTPEFEAAMPEQHELVHTKHDLLVKQRRELSLQLDLAVTGEGYIEKSVRYYKAGFRKGMALHLEEKVLFHKPKFQ</sequence>
<protein>
    <submittedName>
        <fullName evidence="1">Uncharacterized protein</fullName>
    </submittedName>
</protein>
<dbReference type="AlphaFoldDB" id="A0A2W7R3Y0"/>
<comment type="caution">
    <text evidence="1">The sequence shown here is derived from an EMBL/GenBank/DDBJ whole genome shotgun (WGS) entry which is preliminary data.</text>
</comment>